<evidence type="ECO:0000256" key="4">
    <source>
        <dbReference type="ARBA" id="ARBA00023163"/>
    </source>
</evidence>
<dbReference type="Gene3D" id="1.10.10.10">
    <property type="entry name" value="Winged helix-like DNA-binding domain superfamily/Winged helix DNA-binding domain"/>
    <property type="match status" value="1"/>
</dbReference>
<dbReference type="PROSITE" id="PS50931">
    <property type="entry name" value="HTH_LYSR"/>
    <property type="match status" value="1"/>
</dbReference>
<dbReference type="SUPFAM" id="SSF46785">
    <property type="entry name" value="Winged helix' DNA-binding domain"/>
    <property type="match status" value="1"/>
</dbReference>
<dbReference type="PANTHER" id="PTHR30537">
    <property type="entry name" value="HTH-TYPE TRANSCRIPTIONAL REGULATOR"/>
    <property type="match status" value="1"/>
</dbReference>
<dbReference type="PRINTS" id="PR00039">
    <property type="entry name" value="HTHLYSR"/>
</dbReference>
<dbReference type="InterPro" id="IPR000847">
    <property type="entry name" value="LysR_HTH_N"/>
</dbReference>
<dbReference type="Pfam" id="PF00126">
    <property type="entry name" value="HTH_1"/>
    <property type="match status" value="1"/>
</dbReference>
<proteinExistence type="inferred from homology"/>
<dbReference type="GO" id="GO:0006351">
    <property type="term" value="P:DNA-templated transcription"/>
    <property type="evidence" value="ECO:0007669"/>
    <property type="project" value="TreeGrafter"/>
</dbReference>
<sequence>MVPPLNALRAFEVAARCGSFTRAGEELGVSSAAISLQVRQLEDHLGKRLFLRQGNRLSLTAAGLALQPRLGAAFAEIAAVTGELRDGPPRRRFVLSVLPSLAECWLPGALEGAPLVDLAIRVEDDPVDFTQGAHLRLTYGGQAYPAHAIHTLFQDEIVAVSADGAADRPIHIDWGAAYPNEPDWATWAAAAGVPAPDRGQGLVVPSTVMALSLARAGLGAALAPRRLVAADLAAGRLRLCPGPALPMRQAYVAIHPVAMTGRRPLAALLAHFAQLSVPEAAAPSNQRTMA</sequence>
<dbReference type="InterPro" id="IPR036388">
    <property type="entry name" value="WH-like_DNA-bd_sf"/>
</dbReference>
<dbReference type="Proteomes" id="UP000244224">
    <property type="component" value="Unassembled WGS sequence"/>
</dbReference>
<keyword evidence="2" id="KW-0805">Transcription regulation</keyword>
<evidence type="ECO:0000313" key="6">
    <source>
        <dbReference type="EMBL" id="PTX46578.1"/>
    </source>
</evidence>
<dbReference type="AlphaFoldDB" id="A0A2T6ARY0"/>
<keyword evidence="7" id="KW-1185">Reference proteome</keyword>
<evidence type="ECO:0000259" key="5">
    <source>
        <dbReference type="PROSITE" id="PS50931"/>
    </source>
</evidence>
<feature type="domain" description="HTH lysR-type" evidence="5">
    <location>
        <begin position="3"/>
        <end position="60"/>
    </location>
</feature>
<dbReference type="InterPro" id="IPR036390">
    <property type="entry name" value="WH_DNA-bd_sf"/>
</dbReference>
<protein>
    <submittedName>
        <fullName evidence="6">LysR family glycine cleavage system transcriptional activator</fullName>
    </submittedName>
</protein>
<evidence type="ECO:0000256" key="1">
    <source>
        <dbReference type="ARBA" id="ARBA00009437"/>
    </source>
</evidence>
<dbReference type="Gene3D" id="3.40.190.10">
    <property type="entry name" value="Periplasmic binding protein-like II"/>
    <property type="match status" value="2"/>
</dbReference>
<dbReference type="RefSeq" id="WP_108130212.1">
    <property type="nucleotide sequence ID" value="NZ_QBKP01000016.1"/>
</dbReference>
<dbReference type="GO" id="GO:0043565">
    <property type="term" value="F:sequence-specific DNA binding"/>
    <property type="evidence" value="ECO:0007669"/>
    <property type="project" value="TreeGrafter"/>
</dbReference>
<organism evidence="6 7">
    <name type="scientific">Gemmobacter caeni</name>
    <dbReference type="NCBI Taxonomy" id="589035"/>
    <lineage>
        <taxon>Bacteria</taxon>
        <taxon>Pseudomonadati</taxon>
        <taxon>Pseudomonadota</taxon>
        <taxon>Alphaproteobacteria</taxon>
        <taxon>Rhodobacterales</taxon>
        <taxon>Paracoccaceae</taxon>
        <taxon>Gemmobacter</taxon>
    </lineage>
</organism>
<dbReference type="SUPFAM" id="SSF53850">
    <property type="entry name" value="Periplasmic binding protein-like II"/>
    <property type="match status" value="1"/>
</dbReference>
<dbReference type="PANTHER" id="PTHR30537:SF79">
    <property type="entry name" value="TRANSCRIPTIONAL REGULATOR-RELATED"/>
    <property type="match status" value="1"/>
</dbReference>
<keyword evidence="3" id="KW-0238">DNA-binding</keyword>
<evidence type="ECO:0000313" key="7">
    <source>
        <dbReference type="Proteomes" id="UP000244224"/>
    </source>
</evidence>
<dbReference type="InterPro" id="IPR005119">
    <property type="entry name" value="LysR_subst-bd"/>
</dbReference>
<keyword evidence="4" id="KW-0804">Transcription</keyword>
<evidence type="ECO:0000256" key="2">
    <source>
        <dbReference type="ARBA" id="ARBA00023015"/>
    </source>
</evidence>
<dbReference type="OrthoDB" id="9804958at2"/>
<evidence type="ECO:0000256" key="3">
    <source>
        <dbReference type="ARBA" id="ARBA00023125"/>
    </source>
</evidence>
<comment type="similarity">
    <text evidence="1">Belongs to the LysR transcriptional regulatory family.</text>
</comment>
<reference evidence="6 7" key="1">
    <citation type="submission" date="2018-04" db="EMBL/GenBank/DDBJ databases">
        <title>Genomic Encyclopedia of Archaeal and Bacterial Type Strains, Phase II (KMG-II): from individual species to whole genera.</title>
        <authorList>
            <person name="Goeker M."/>
        </authorList>
    </citation>
    <scope>NUCLEOTIDE SEQUENCE [LARGE SCALE GENOMIC DNA]</scope>
    <source>
        <strain evidence="6 7">DSM 21823</strain>
    </source>
</reference>
<dbReference type="InterPro" id="IPR058163">
    <property type="entry name" value="LysR-type_TF_proteobact-type"/>
</dbReference>
<dbReference type="EMBL" id="QBKP01000016">
    <property type="protein sequence ID" value="PTX46578.1"/>
    <property type="molecule type" value="Genomic_DNA"/>
</dbReference>
<comment type="caution">
    <text evidence="6">The sequence shown here is derived from an EMBL/GenBank/DDBJ whole genome shotgun (WGS) entry which is preliminary data.</text>
</comment>
<accession>A0A2T6ARY0</accession>
<dbReference type="Pfam" id="PF03466">
    <property type="entry name" value="LysR_substrate"/>
    <property type="match status" value="1"/>
</dbReference>
<gene>
    <name evidence="6" type="ORF">C8N34_11655</name>
</gene>
<dbReference type="FunFam" id="1.10.10.10:FF:000001">
    <property type="entry name" value="LysR family transcriptional regulator"/>
    <property type="match status" value="1"/>
</dbReference>
<name>A0A2T6ARY0_9RHOB</name>
<dbReference type="GO" id="GO:0003700">
    <property type="term" value="F:DNA-binding transcription factor activity"/>
    <property type="evidence" value="ECO:0007669"/>
    <property type="project" value="InterPro"/>
</dbReference>